<dbReference type="InterPro" id="IPR005119">
    <property type="entry name" value="LysR_subst-bd"/>
</dbReference>
<evidence type="ECO:0000256" key="3">
    <source>
        <dbReference type="ARBA" id="ARBA00023125"/>
    </source>
</evidence>
<dbReference type="Pfam" id="PF00126">
    <property type="entry name" value="HTH_1"/>
    <property type="match status" value="1"/>
</dbReference>
<keyword evidence="4" id="KW-0804">Transcription</keyword>
<protein>
    <submittedName>
        <fullName evidence="6">HTH-type transcriptional regulator GbpR</fullName>
    </submittedName>
</protein>
<comment type="similarity">
    <text evidence="1">Belongs to the LysR transcriptional regulatory family.</text>
</comment>
<evidence type="ECO:0000256" key="2">
    <source>
        <dbReference type="ARBA" id="ARBA00023015"/>
    </source>
</evidence>
<dbReference type="InterPro" id="IPR000847">
    <property type="entry name" value="LysR_HTH_N"/>
</dbReference>
<gene>
    <name evidence="6" type="primary">gbpR_3</name>
    <name evidence="6" type="ORF">PEP31012_02055</name>
</gene>
<dbReference type="Proteomes" id="UP000400981">
    <property type="component" value="Unassembled WGS sequence"/>
</dbReference>
<dbReference type="GO" id="GO:0003677">
    <property type="term" value="F:DNA binding"/>
    <property type="evidence" value="ECO:0007669"/>
    <property type="project" value="UniProtKB-KW"/>
</dbReference>
<dbReference type="InterPro" id="IPR036388">
    <property type="entry name" value="WH-like_DNA-bd_sf"/>
</dbReference>
<evidence type="ECO:0000256" key="1">
    <source>
        <dbReference type="ARBA" id="ARBA00009437"/>
    </source>
</evidence>
<accession>A0A5E4UIK0</accession>
<evidence type="ECO:0000313" key="7">
    <source>
        <dbReference type="Proteomes" id="UP000400981"/>
    </source>
</evidence>
<proteinExistence type="inferred from homology"/>
<dbReference type="Gene3D" id="3.40.190.290">
    <property type="match status" value="1"/>
</dbReference>
<evidence type="ECO:0000259" key="5">
    <source>
        <dbReference type="PROSITE" id="PS50931"/>
    </source>
</evidence>
<sequence>MINARHLNTRLRIRHMEFLVALEREGSLHKAAASLGMSQPGASKMLQELEALFETVIFRREASGLAVTQEGQLIVDRARVVLGEILQMKSDVDAAREGVYGRVRVGVAAAAVSVLLSEAIRALREMAPRTVVEIQEGSLPWLVDALLAGTLDCVLCRLSDSTDNERLAREALCEEGVSVVARPRHPLSNGIPVSVVNLAAARWILPTRGAPLRERVDAFFVARGLKPPVPAVESVSVVANLSLLRSDDFLAFLPAPIARDYASTAMLVVLPTEMDIALPPIGLITRATDVRSAQTDVFLETIRRVAAMTH</sequence>
<evidence type="ECO:0000256" key="4">
    <source>
        <dbReference type="ARBA" id="ARBA00023163"/>
    </source>
</evidence>
<dbReference type="InterPro" id="IPR036390">
    <property type="entry name" value="WH_DNA-bd_sf"/>
</dbReference>
<reference evidence="6 7" key="1">
    <citation type="submission" date="2019-08" db="EMBL/GenBank/DDBJ databases">
        <authorList>
            <person name="Peeters C."/>
        </authorList>
    </citation>
    <scope>NUCLEOTIDE SEQUENCE [LARGE SCALE GENOMIC DNA]</scope>
    <source>
        <strain evidence="6 7">LMG 31012</strain>
    </source>
</reference>
<evidence type="ECO:0000313" key="6">
    <source>
        <dbReference type="EMBL" id="VVD99725.1"/>
    </source>
</evidence>
<dbReference type="AlphaFoldDB" id="A0A5E4UIK0"/>
<feature type="domain" description="HTH lysR-type" evidence="5">
    <location>
        <begin position="11"/>
        <end position="68"/>
    </location>
</feature>
<dbReference type="GO" id="GO:0003700">
    <property type="term" value="F:DNA-binding transcription factor activity"/>
    <property type="evidence" value="ECO:0007669"/>
    <property type="project" value="InterPro"/>
</dbReference>
<keyword evidence="2" id="KW-0805">Transcription regulation</keyword>
<dbReference type="InterPro" id="IPR050950">
    <property type="entry name" value="HTH-type_LysR_regulators"/>
</dbReference>
<organism evidence="6 7">
    <name type="scientific">Pandoraea eparura</name>
    <dbReference type="NCBI Taxonomy" id="2508291"/>
    <lineage>
        <taxon>Bacteria</taxon>
        <taxon>Pseudomonadati</taxon>
        <taxon>Pseudomonadota</taxon>
        <taxon>Betaproteobacteria</taxon>
        <taxon>Burkholderiales</taxon>
        <taxon>Burkholderiaceae</taxon>
        <taxon>Pandoraea</taxon>
    </lineage>
</organism>
<dbReference type="Pfam" id="PF03466">
    <property type="entry name" value="LysR_substrate"/>
    <property type="match status" value="1"/>
</dbReference>
<dbReference type="PANTHER" id="PTHR30419:SF8">
    <property type="entry name" value="NITROGEN ASSIMILATION TRANSCRIPTIONAL ACTIVATOR-RELATED"/>
    <property type="match status" value="1"/>
</dbReference>
<name>A0A5E4UIK0_9BURK</name>
<dbReference type="PROSITE" id="PS50931">
    <property type="entry name" value="HTH_LYSR"/>
    <property type="match status" value="1"/>
</dbReference>
<keyword evidence="7" id="KW-1185">Reference proteome</keyword>
<dbReference type="GO" id="GO:0005829">
    <property type="term" value="C:cytosol"/>
    <property type="evidence" value="ECO:0007669"/>
    <property type="project" value="TreeGrafter"/>
</dbReference>
<keyword evidence="3" id="KW-0238">DNA-binding</keyword>
<dbReference type="EMBL" id="CABPSH010000003">
    <property type="protein sequence ID" value="VVD99725.1"/>
    <property type="molecule type" value="Genomic_DNA"/>
</dbReference>
<dbReference type="SUPFAM" id="SSF46785">
    <property type="entry name" value="Winged helix' DNA-binding domain"/>
    <property type="match status" value="1"/>
</dbReference>
<dbReference type="Gene3D" id="1.10.10.10">
    <property type="entry name" value="Winged helix-like DNA-binding domain superfamily/Winged helix DNA-binding domain"/>
    <property type="match status" value="1"/>
</dbReference>
<dbReference type="PANTHER" id="PTHR30419">
    <property type="entry name" value="HTH-TYPE TRANSCRIPTIONAL REGULATOR YBHD"/>
    <property type="match status" value="1"/>
</dbReference>
<dbReference type="SUPFAM" id="SSF53850">
    <property type="entry name" value="Periplasmic binding protein-like II"/>
    <property type="match status" value="1"/>
</dbReference>